<dbReference type="KEGG" id="kal:KALB_1933"/>
<name>W5W2A2_9PSEU</name>
<proteinExistence type="predicted"/>
<keyword evidence="2" id="KW-1185">Reference proteome</keyword>
<dbReference type="EMBL" id="CP007155">
    <property type="protein sequence ID" value="AHH95303.1"/>
    <property type="molecule type" value="Genomic_DNA"/>
</dbReference>
<gene>
    <name evidence="1" type="ORF">KALB_1933</name>
</gene>
<accession>W5W2A2</accession>
<evidence type="ECO:0000313" key="2">
    <source>
        <dbReference type="Proteomes" id="UP000019225"/>
    </source>
</evidence>
<dbReference type="STRING" id="1449976.KALB_1933"/>
<sequence>MTLGVSNGTFVTRARGERAARLRCGTAAKVAFVARGACLHAVTNVPFETFNVPNGTFLASARAVTANNNMGVTITG</sequence>
<evidence type="ECO:0000313" key="1">
    <source>
        <dbReference type="EMBL" id="AHH95303.1"/>
    </source>
</evidence>
<reference evidence="1 2" key="1">
    <citation type="journal article" date="2014" name="BMC Genomics">
        <title>Complete genome sequence of producer of the glycopeptide antibiotic Aculeximycin Kutzneria albida DSM 43870T, a representative of minor genus of Pseudonocardiaceae.</title>
        <authorList>
            <person name="Rebets Y."/>
            <person name="Tokovenko B."/>
            <person name="Lushchyk I."/>
            <person name="Ruckert C."/>
            <person name="Zaburannyi N."/>
            <person name="Bechthold A."/>
            <person name="Kalinowski J."/>
            <person name="Luzhetskyy A."/>
        </authorList>
    </citation>
    <scope>NUCLEOTIDE SEQUENCE [LARGE SCALE GENOMIC DNA]</scope>
    <source>
        <strain evidence="1">DSM 43870</strain>
    </source>
</reference>
<protein>
    <submittedName>
        <fullName evidence="1">Uncharacterized protein</fullName>
    </submittedName>
</protein>
<dbReference type="AlphaFoldDB" id="W5W2A2"/>
<organism evidence="1 2">
    <name type="scientific">Kutzneria albida DSM 43870</name>
    <dbReference type="NCBI Taxonomy" id="1449976"/>
    <lineage>
        <taxon>Bacteria</taxon>
        <taxon>Bacillati</taxon>
        <taxon>Actinomycetota</taxon>
        <taxon>Actinomycetes</taxon>
        <taxon>Pseudonocardiales</taxon>
        <taxon>Pseudonocardiaceae</taxon>
        <taxon>Kutzneria</taxon>
    </lineage>
</organism>
<dbReference type="HOGENOM" id="CLU_2649741_0_0_11"/>
<dbReference type="Proteomes" id="UP000019225">
    <property type="component" value="Chromosome"/>
</dbReference>